<organism evidence="2 3">
    <name type="scientific">Dactylosporangium siamense</name>
    <dbReference type="NCBI Taxonomy" id="685454"/>
    <lineage>
        <taxon>Bacteria</taxon>
        <taxon>Bacillati</taxon>
        <taxon>Actinomycetota</taxon>
        <taxon>Actinomycetes</taxon>
        <taxon>Micromonosporales</taxon>
        <taxon>Micromonosporaceae</taxon>
        <taxon>Dactylosporangium</taxon>
    </lineage>
</organism>
<reference evidence="2" key="1">
    <citation type="submission" date="2021-01" db="EMBL/GenBank/DDBJ databases">
        <title>Whole genome shotgun sequence of Dactylosporangium siamense NBRC 106093.</title>
        <authorList>
            <person name="Komaki H."/>
            <person name="Tamura T."/>
        </authorList>
    </citation>
    <scope>NUCLEOTIDE SEQUENCE</scope>
    <source>
        <strain evidence="2">NBRC 106093</strain>
    </source>
</reference>
<comment type="caution">
    <text evidence="2">The sequence shown here is derived from an EMBL/GenBank/DDBJ whole genome shotgun (WGS) entry which is preliminary data.</text>
</comment>
<dbReference type="AlphaFoldDB" id="A0A919PEQ1"/>
<dbReference type="Proteomes" id="UP000660611">
    <property type="component" value="Unassembled WGS sequence"/>
</dbReference>
<dbReference type="InterPro" id="IPR025159">
    <property type="entry name" value="AbiEi_N"/>
</dbReference>
<gene>
    <name evidence="2" type="ORF">Dsi01nite_014810</name>
</gene>
<accession>A0A919PEQ1</accession>
<sequence>MQMSSVEVLARLATEIAEDQWGLVTRAQALAAGAPRATFARLVAAGALVRVAHGVYRVAGGPDAGHLDLRAAWLQLDPLTPAWQRVQSDRVAVVSHRSAAELYGLGDLIADIHEFAVPVRTQTRRQDVKLYLRQVPPEDRDLVGGLPVTRAHRIVADLLDGYEDGSAVTTIAVEAVRRGLTTVDKIAESVAPLARRYQADDGPALANQLLGDVA</sequence>
<evidence type="ECO:0000313" key="3">
    <source>
        <dbReference type="Proteomes" id="UP000660611"/>
    </source>
</evidence>
<proteinExistence type="predicted"/>
<name>A0A919PEQ1_9ACTN</name>
<evidence type="ECO:0000259" key="1">
    <source>
        <dbReference type="Pfam" id="PF13338"/>
    </source>
</evidence>
<dbReference type="EMBL" id="BONQ01000024">
    <property type="protein sequence ID" value="GIG43440.1"/>
    <property type="molecule type" value="Genomic_DNA"/>
</dbReference>
<evidence type="ECO:0000313" key="2">
    <source>
        <dbReference type="EMBL" id="GIG43440.1"/>
    </source>
</evidence>
<feature type="domain" description="AbiEi antitoxin N-terminal" evidence="1">
    <location>
        <begin position="14"/>
        <end position="59"/>
    </location>
</feature>
<dbReference type="Pfam" id="PF13338">
    <property type="entry name" value="AbiEi_4"/>
    <property type="match status" value="1"/>
</dbReference>
<keyword evidence="3" id="KW-1185">Reference proteome</keyword>
<protein>
    <recommendedName>
        <fullName evidence="1">AbiEi antitoxin N-terminal domain-containing protein</fullName>
    </recommendedName>
</protein>